<dbReference type="AlphaFoldDB" id="A0A418VU48"/>
<reference evidence="9 10" key="1">
    <citation type="submission" date="2018-09" db="EMBL/GenBank/DDBJ databases">
        <authorList>
            <person name="Zhu H."/>
        </authorList>
    </citation>
    <scope>NUCLEOTIDE SEQUENCE [LARGE SCALE GENOMIC DNA]</scope>
    <source>
        <strain evidence="9 10">K1W22B-8</strain>
    </source>
</reference>
<keyword evidence="3" id="KW-0227">DNA damage</keyword>
<dbReference type="RefSeq" id="WP_119782722.1">
    <property type="nucleotide sequence ID" value="NZ_QYUK01000016.1"/>
</dbReference>
<evidence type="ECO:0000256" key="1">
    <source>
        <dbReference type="ARBA" id="ARBA00008136"/>
    </source>
</evidence>
<organism evidence="9 10">
    <name type="scientific">Oleomonas cavernae</name>
    <dbReference type="NCBI Taxonomy" id="2320859"/>
    <lineage>
        <taxon>Bacteria</taxon>
        <taxon>Pseudomonadati</taxon>
        <taxon>Pseudomonadota</taxon>
        <taxon>Alphaproteobacteria</taxon>
        <taxon>Acetobacterales</taxon>
        <taxon>Acetobacteraceae</taxon>
        <taxon>Oleomonas</taxon>
    </lineage>
</organism>
<evidence type="ECO:0000256" key="8">
    <source>
        <dbReference type="RuleBase" id="RU364100"/>
    </source>
</evidence>
<dbReference type="PANTHER" id="PTHR13604">
    <property type="entry name" value="DC12-RELATED"/>
    <property type="match status" value="1"/>
</dbReference>
<keyword evidence="6" id="KW-0238">DNA-binding</keyword>
<dbReference type="Gene3D" id="3.90.1680.10">
    <property type="entry name" value="SOS response associated peptidase-like"/>
    <property type="match status" value="1"/>
</dbReference>
<gene>
    <name evidence="9" type="ORF">D3874_26595</name>
</gene>
<keyword evidence="10" id="KW-1185">Reference proteome</keyword>
<dbReference type="OrthoDB" id="9782620at2"/>
<evidence type="ECO:0000256" key="2">
    <source>
        <dbReference type="ARBA" id="ARBA00022670"/>
    </source>
</evidence>
<proteinExistence type="inferred from homology"/>
<keyword evidence="4 8" id="KW-0378">Hydrolase</keyword>
<evidence type="ECO:0000256" key="5">
    <source>
        <dbReference type="ARBA" id="ARBA00023124"/>
    </source>
</evidence>
<evidence type="ECO:0000256" key="7">
    <source>
        <dbReference type="ARBA" id="ARBA00023239"/>
    </source>
</evidence>
<dbReference type="EMBL" id="QYUK01000016">
    <property type="protein sequence ID" value="RJF80671.1"/>
    <property type="molecule type" value="Genomic_DNA"/>
</dbReference>
<dbReference type="InterPro" id="IPR036590">
    <property type="entry name" value="SRAP-like"/>
</dbReference>
<dbReference type="GO" id="GO:0006508">
    <property type="term" value="P:proteolysis"/>
    <property type="evidence" value="ECO:0007669"/>
    <property type="project" value="UniProtKB-KW"/>
</dbReference>
<keyword evidence="7" id="KW-0456">Lyase</keyword>
<evidence type="ECO:0000313" key="9">
    <source>
        <dbReference type="EMBL" id="RJF80671.1"/>
    </source>
</evidence>
<dbReference type="EC" id="3.4.-.-" evidence="8"/>
<comment type="similarity">
    <text evidence="1 8">Belongs to the SOS response-associated peptidase family.</text>
</comment>
<dbReference type="SUPFAM" id="SSF143081">
    <property type="entry name" value="BB1717-like"/>
    <property type="match status" value="1"/>
</dbReference>
<dbReference type="GO" id="GO:0008233">
    <property type="term" value="F:peptidase activity"/>
    <property type="evidence" value="ECO:0007669"/>
    <property type="project" value="UniProtKB-KW"/>
</dbReference>
<name>A0A418VU48_9PROT</name>
<dbReference type="GO" id="GO:0016829">
    <property type="term" value="F:lyase activity"/>
    <property type="evidence" value="ECO:0007669"/>
    <property type="project" value="UniProtKB-KW"/>
</dbReference>
<evidence type="ECO:0000256" key="4">
    <source>
        <dbReference type="ARBA" id="ARBA00022801"/>
    </source>
</evidence>
<comment type="caution">
    <text evidence="9">The sequence shown here is derived from an EMBL/GenBank/DDBJ whole genome shotgun (WGS) entry which is preliminary data.</text>
</comment>
<evidence type="ECO:0000313" key="10">
    <source>
        <dbReference type="Proteomes" id="UP000284605"/>
    </source>
</evidence>
<dbReference type="GO" id="GO:0003697">
    <property type="term" value="F:single-stranded DNA binding"/>
    <property type="evidence" value="ECO:0007669"/>
    <property type="project" value="InterPro"/>
</dbReference>
<keyword evidence="2 8" id="KW-0645">Protease</keyword>
<dbReference type="Proteomes" id="UP000284605">
    <property type="component" value="Unassembled WGS sequence"/>
</dbReference>
<sequence length="225" mass="24588">MCGRYLLKTPADELKELFALEGPLPNFGPRWNVAPTQEMPVVRRHPESGARVLSLLRWGLVPHWADDAGIATRLLHARAEGLETTRSYRDAYARRRCLVPADGFFEWQGEGKAKVPYAVARADGGPFAMAGLWEGWRGQDGTVIRSFTVVTTAANDDLRPVHPRMPVILAPADWPIWLGEVPADAAAMARLLAGAGPGEMRCWPVSSRVGNVRNDDAALFAPLAA</sequence>
<dbReference type="GO" id="GO:0106300">
    <property type="term" value="P:protein-DNA covalent cross-linking repair"/>
    <property type="evidence" value="ECO:0007669"/>
    <property type="project" value="InterPro"/>
</dbReference>
<evidence type="ECO:0000256" key="3">
    <source>
        <dbReference type="ARBA" id="ARBA00022763"/>
    </source>
</evidence>
<dbReference type="PANTHER" id="PTHR13604:SF0">
    <property type="entry name" value="ABASIC SITE PROCESSING PROTEIN HMCES"/>
    <property type="match status" value="1"/>
</dbReference>
<evidence type="ECO:0000256" key="6">
    <source>
        <dbReference type="ARBA" id="ARBA00023125"/>
    </source>
</evidence>
<accession>A0A418VU48</accession>
<dbReference type="InterPro" id="IPR003738">
    <property type="entry name" value="SRAP"/>
</dbReference>
<protein>
    <recommendedName>
        <fullName evidence="8">Abasic site processing protein</fullName>
        <ecNumber evidence="8">3.4.-.-</ecNumber>
    </recommendedName>
</protein>
<keyword evidence="5" id="KW-0190">Covalent protein-DNA linkage</keyword>
<dbReference type="Pfam" id="PF02586">
    <property type="entry name" value="SRAP"/>
    <property type="match status" value="1"/>
</dbReference>